<dbReference type="Proteomes" id="UP000233440">
    <property type="component" value="Unassembled WGS sequence"/>
</dbReference>
<dbReference type="AlphaFoldDB" id="A0A2N3LFP9"/>
<evidence type="ECO:0000256" key="1">
    <source>
        <dbReference type="SAM" id="MobiDB-lite"/>
    </source>
</evidence>
<evidence type="ECO:0000259" key="2">
    <source>
        <dbReference type="Pfam" id="PF12733"/>
    </source>
</evidence>
<dbReference type="OrthoDB" id="2943036at2"/>
<dbReference type="EMBL" id="PIQO01000019">
    <property type="protein sequence ID" value="PKR83387.1"/>
    <property type="molecule type" value="Genomic_DNA"/>
</dbReference>
<accession>A0A2N3LFP9</accession>
<name>A0A2N3LFP9_9BACI</name>
<feature type="domain" description="Cadherin-like beta-sandwich-like" evidence="2">
    <location>
        <begin position="66"/>
        <end position="145"/>
    </location>
</feature>
<sequence>MAFSKGAGRIVMQAKSLKMMLAATVISAGTSIWVPPSSADSTSDISSAQTVSVNQLKHLELDGIQMEETFSADVFDYHATVENQQNHVVLHISGNEHQVFTINGNTVKDPSNVILNLKTGSNDFSIVVDDGVDTPVTYTLTIVRKLSDNNLLKNIKLSSGRLSKVFNSNTTNYNVQLPNEVDSLTVSPEVFDSTETVRINGTELKEGSVSVKLPVGKSDIIILVTAENGESKRYILHVVRAAKMNHTSPVKKPTTDKGNGGKKTYSGNETPPVNIANTRNSSEIKNTFSSTQTVSKNTGRMNIGQGTTYIQKTSSQTSGSQMKASQAQLSSLSVSNGTWNKAFSSDEYTYHIAVGNSVDKVTINATARTSGASVSIEGENSTIPLGENAKKTIVSIVVTKDDERKTYVLVIDKDVKEKPTEDSVITTSSSTTNSIQKNNSVQANNNLNTNRIKYSNTNQAKQSASWWGKLWNKILSWF</sequence>
<gene>
    <name evidence="3" type="ORF">CWO92_19615</name>
</gene>
<protein>
    <recommendedName>
        <fullName evidence="2">Cadherin-like beta-sandwich-like domain-containing protein</fullName>
    </recommendedName>
</protein>
<dbReference type="InterPro" id="IPR025883">
    <property type="entry name" value="Cadherin-like_domain"/>
</dbReference>
<organism evidence="3 4">
    <name type="scientific">Heyndrickxia camelliae</name>
    <dbReference type="NCBI Taxonomy" id="1707093"/>
    <lineage>
        <taxon>Bacteria</taxon>
        <taxon>Bacillati</taxon>
        <taxon>Bacillota</taxon>
        <taxon>Bacilli</taxon>
        <taxon>Bacillales</taxon>
        <taxon>Bacillaceae</taxon>
        <taxon>Heyndrickxia</taxon>
    </lineage>
</organism>
<evidence type="ECO:0000313" key="4">
    <source>
        <dbReference type="Proteomes" id="UP000233440"/>
    </source>
</evidence>
<evidence type="ECO:0000313" key="3">
    <source>
        <dbReference type="EMBL" id="PKR83387.1"/>
    </source>
</evidence>
<dbReference type="Pfam" id="PF12733">
    <property type="entry name" value="Cadherin-like"/>
    <property type="match status" value="3"/>
</dbReference>
<feature type="domain" description="Cadherin-like beta-sandwich-like" evidence="2">
    <location>
        <begin position="329"/>
        <end position="411"/>
    </location>
</feature>
<reference evidence="3 4" key="1">
    <citation type="submission" date="2017-11" db="EMBL/GenBank/DDBJ databases">
        <title>Bacillus camelliae sp. nov., isolated from pu'er tea.</title>
        <authorList>
            <person name="Niu L."/>
        </authorList>
    </citation>
    <scope>NUCLEOTIDE SEQUENCE [LARGE SCALE GENOMIC DNA]</scope>
    <source>
        <strain evidence="3 4">7578-1</strain>
    </source>
</reference>
<feature type="compositionally biased region" description="Polar residues" evidence="1">
    <location>
        <begin position="265"/>
        <end position="281"/>
    </location>
</feature>
<proteinExistence type="predicted"/>
<comment type="caution">
    <text evidence="3">The sequence shown here is derived from an EMBL/GenBank/DDBJ whole genome shotgun (WGS) entry which is preliminary data.</text>
</comment>
<keyword evidence="4" id="KW-1185">Reference proteome</keyword>
<feature type="region of interest" description="Disordered" evidence="1">
    <location>
        <begin position="246"/>
        <end position="281"/>
    </location>
</feature>
<feature type="domain" description="Cadherin-like beta-sandwich-like" evidence="2">
    <location>
        <begin position="154"/>
        <end position="240"/>
    </location>
</feature>